<feature type="non-terminal residue" evidence="1">
    <location>
        <position position="1"/>
    </location>
</feature>
<organism evidence="1 2">
    <name type="scientific">Pyricularia oryzae (strain 70-15 / ATCC MYA-4617 / FGSC 8958)</name>
    <name type="common">Rice blast fungus</name>
    <name type="synonym">Magnaporthe oryzae</name>
    <dbReference type="NCBI Taxonomy" id="242507"/>
    <lineage>
        <taxon>Eukaryota</taxon>
        <taxon>Fungi</taxon>
        <taxon>Dikarya</taxon>
        <taxon>Ascomycota</taxon>
        <taxon>Pezizomycotina</taxon>
        <taxon>Sordariomycetes</taxon>
        <taxon>Sordariomycetidae</taxon>
        <taxon>Magnaporthales</taxon>
        <taxon>Pyriculariaceae</taxon>
        <taxon>Pyricularia</taxon>
    </lineage>
</organism>
<gene>
    <name evidence="1" type="ORF">MGG_16795</name>
</gene>
<sequence length="59" mass="6453">PNKLEYKAADPSAIVGLPRIIVYSHHIITTASRCDSGCAVGWEHENAAIIVHKCQQARL</sequence>
<dbReference type="GeneID" id="12984930"/>
<evidence type="ECO:0000313" key="2">
    <source>
        <dbReference type="Proteomes" id="UP000009058"/>
    </source>
</evidence>
<accession>G4N1D9</accession>
<name>G4N1D9_PYRO7</name>
<dbReference type="EMBL" id="CM001233">
    <property type="protein sequence ID" value="EHA52410.1"/>
    <property type="molecule type" value="Genomic_DNA"/>
</dbReference>
<dbReference type="RefSeq" id="XP_003712217.1">
    <property type="nucleotide sequence ID" value="XM_003712169.1"/>
</dbReference>
<dbReference type="AlphaFoldDB" id="G4N1D9"/>
<dbReference type="Proteomes" id="UP000009058">
    <property type="component" value="Chromosome 3"/>
</dbReference>
<dbReference type="VEuPathDB" id="FungiDB:MGG_16795"/>
<protein>
    <submittedName>
        <fullName evidence="1">Uncharacterized protein</fullName>
    </submittedName>
</protein>
<reference evidence="1 2" key="1">
    <citation type="journal article" date="2005" name="Nature">
        <title>The genome sequence of the rice blast fungus Magnaporthe grisea.</title>
        <authorList>
            <person name="Dean R.A."/>
            <person name="Talbot N.J."/>
            <person name="Ebbole D.J."/>
            <person name="Farman M.L."/>
            <person name="Mitchell T.K."/>
            <person name="Orbach M.J."/>
            <person name="Thon M."/>
            <person name="Kulkarni R."/>
            <person name="Xu J.R."/>
            <person name="Pan H."/>
            <person name="Read N.D."/>
            <person name="Lee Y.H."/>
            <person name="Carbone I."/>
            <person name="Brown D."/>
            <person name="Oh Y.Y."/>
            <person name="Donofrio N."/>
            <person name="Jeong J.S."/>
            <person name="Soanes D.M."/>
            <person name="Djonovic S."/>
            <person name="Kolomiets E."/>
            <person name="Rehmeyer C."/>
            <person name="Li W."/>
            <person name="Harding M."/>
            <person name="Kim S."/>
            <person name="Lebrun M.H."/>
            <person name="Bohnert H."/>
            <person name="Coughlan S."/>
            <person name="Butler J."/>
            <person name="Calvo S."/>
            <person name="Ma L.J."/>
            <person name="Nicol R."/>
            <person name="Purcell S."/>
            <person name="Nusbaum C."/>
            <person name="Galagan J.E."/>
            <person name="Birren B.W."/>
        </authorList>
    </citation>
    <scope>NUCLEOTIDE SEQUENCE [LARGE SCALE GENOMIC DNA]</scope>
    <source>
        <strain evidence="2">70-15 / ATCC MYA-4617 / FGSC 8958</strain>
    </source>
</reference>
<proteinExistence type="predicted"/>
<dbReference type="KEGG" id="mgr:MGG_16795"/>
<reference key="2">
    <citation type="submission" date="2011-05" db="EMBL/GenBank/DDBJ databases">
        <title>The Genome Sequence of Magnaporthe oryzae 70-15.</title>
        <authorList>
            <consortium name="The Broad Institute Genome Sequencing Platform"/>
            <person name="Ma L.-J."/>
            <person name="Dead R."/>
            <person name="Young S.K."/>
            <person name="Zeng Q."/>
            <person name="Gargeya S."/>
            <person name="Fitzgerald M."/>
            <person name="Haas B."/>
            <person name="Abouelleil A."/>
            <person name="Alvarado L."/>
            <person name="Arachchi H.M."/>
            <person name="Berlin A."/>
            <person name="Brown A."/>
            <person name="Chapman S.B."/>
            <person name="Chen Z."/>
            <person name="Dunbar C."/>
            <person name="Freedman E."/>
            <person name="Gearin G."/>
            <person name="Gellesch M."/>
            <person name="Goldberg J."/>
            <person name="Griggs A."/>
            <person name="Gujja S."/>
            <person name="Heiman D."/>
            <person name="Howarth C."/>
            <person name="Larson L."/>
            <person name="Lui A."/>
            <person name="MacDonald P.J.P."/>
            <person name="Mehta T."/>
            <person name="Montmayeur A."/>
            <person name="Murphy C."/>
            <person name="Neiman D."/>
            <person name="Pearson M."/>
            <person name="Priest M."/>
            <person name="Roberts A."/>
            <person name="Saif S."/>
            <person name="Shea T."/>
            <person name="Shenoy N."/>
            <person name="Sisk P."/>
            <person name="Stolte C."/>
            <person name="Sykes S."/>
            <person name="Yandava C."/>
            <person name="Wortman J."/>
            <person name="Nusbaum C."/>
            <person name="Birren B."/>
        </authorList>
    </citation>
    <scope>NUCLEOTIDE SEQUENCE</scope>
    <source>
        <strain>70-15</strain>
    </source>
</reference>
<dbReference type="InParanoid" id="G4N1D9"/>
<keyword evidence="2" id="KW-1185">Reference proteome</keyword>
<evidence type="ECO:0000313" key="1">
    <source>
        <dbReference type="EMBL" id="EHA52410.1"/>
    </source>
</evidence>